<dbReference type="Gene3D" id="2.60.169.10">
    <property type="entry name" value="Microviridae F protein"/>
    <property type="match status" value="2"/>
</dbReference>
<dbReference type="SUPFAM" id="SSF88645">
    <property type="entry name" value="ssDNA viruses"/>
    <property type="match status" value="1"/>
</dbReference>
<name>A0A976N085_9VIRU</name>
<dbReference type="EMBL" id="OM869502">
    <property type="protein sequence ID" value="UPW40819.1"/>
    <property type="molecule type" value="Genomic_DNA"/>
</dbReference>
<dbReference type="GO" id="GO:0005198">
    <property type="term" value="F:structural molecule activity"/>
    <property type="evidence" value="ECO:0007669"/>
    <property type="project" value="InterPro"/>
</dbReference>
<evidence type="ECO:0000256" key="4">
    <source>
        <dbReference type="ARBA" id="ARBA00022561"/>
    </source>
</evidence>
<keyword evidence="3" id="KW-1140">T=1 icosahedral capsid protein</keyword>
<dbReference type="InterPro" id="IPR003514">
    <property type="entry name" value="Microviridae_protein_F"/>
</dbReference>
<evidence type="ECO:0000256" key="3">
    <source>
        <dbReference type="ARBA" id="ARBA00022431"/>
    </source>
</evidence>
<evidence type="ECO:0000313" key="6">
    <source>
        <dbReference type="EMBL" id="UPW40819.1"/>
    </source>
</evidence>
<protein>
    <submittedName>
        <fullName evidence="6">Major capsid protein</fullName>
    </submittedName>
</protein>
<proteinExistence type="inferred from homology"/>
<evidence type="ECO:0000256" key="1">
    <source>
        <dbReference type="ARBA" id="ARBA00004328"/>
    </source>
</evidence>
<dbReference type="InterPro" id="IPR016184">
    <property type="entry name" value="Capsid/spike_ssDNA_virus"/>
</dbReference>
<dbReference type="Pfam" id="PF02305">
    <property type="entry name" value="Phage_F"/>
    <property type="match status" value="1"/>
</dbReference>
<keyword evidence="4" id="KW-0167">Capsid protein</keyword>
<dbReference type="InterPro" id="IPR037002">
    <property type="entry name" value="Microviridae_protein_F_sf"/>
</dbReference>
<comment type="subcellular location">
    <subcellularLocation>
        <location evidence="1">Virion</location>
    </subcellularLocation>
</comment>
<dbReference type="GO" id="GO:0039615">
    <property type="term" value="C:T=1 icosahedral viral capsid"/>
    <property type="evidence" value="ECO:0007669"/>
    <property type="project" value="UniProtKB-KW"/>
</dbReference>
<organism evidence="6">
    <name type="scientific">Sigmofec virus UA08Rod_6706</name>
    <dbReference type="NCBI Taxonomy" id="2929237"/>
    <lineage>
        <taxon>Viruses</taxon>
        <taxon>Monodnaviria</taxon>
        <taxon>Sangervirae</taxon>
        <taxon>Phixviricota</taxon>
        <taxon>Malgrandaviricetes</taxon>
        <taxon>Petitvirales</taxon>
        <taxon>Microviridae</taxon>
    </lineage>
</organism>
<evidence type="ECO:0000256" key="2">
    <source>
        <dbReference type="ARBA" id="ARBA00009963"/>
    </source>
</evidence>
<reference evidence="6" key="1">
    <citation type="submission" date="2022-02" db="EMBL/GenBank/DDBJ databases">
        <title>Towards deciphering the DNA virus diversity associated with rodent species in the families Cricetidae and Heteromyidae.</title>
        <authorList>
            <person name="Lund M."/>
            <person name="Larsen B.B."/>
            <person name="Gryseels S."/>
            <person name="Kraberger S."/>
            <person name="Rowsey D.M."/>
            <person name="Steger L."/>
            <person name="Yule K.M."/>
            <person name="Upham N.S."/>
            <person name="Worobey M."/>
            <person name="Van Doorslaer K."/>
            <person name="Varsani A."/>
        </authorList>
    </citation>
    <scope>NUCLEOTIDE SEQUENCE</scope>
    <source>
        <strain evidence="6">UA08Rod_6706</strain>
    </source>
</reference>
<sequence length="606" mass="69066">MAQSIFRQIKRQRLPRTGFDLSFNNKLTCGMGTLIPILIQDVVPGDTFKVNSSIFMRMAPMIAPMMTRVRIYTHYFFVPKRLLWTHWKDFITGQPQDESRINALESEESGEYIPPEYPYYVIDTEKRADDVFSARSLCDYLGFPVFDADNRADFWSDSGYPEIKIDALPIKAYNLIWNEFYRDQSLQKPLHLRLATDGLQDVSDDDLKYIFSLKRRAWKKDYFTSALPFAQAGPDVELPMSGNASIKGTGFQRLNQTSQGDGITAFWNKSGSHNDRAVFQNSRYIQNQNQVIDPPYILGDVKSSHARSTYGVSDTNNEDGQVYQDLPVDSNGNYIHGIDVQNMAHKLQVDLSNVNSATINELRRAFAAQRFLEAEARGGSRYIEELYSIFGVKSSDATLQRPQYLGGGAQDIVVSDVLQTSATVPNQSPQANQAGVGASLGRSHSFNRNFEEHGYIIGLMSILPDASYMQGFPKMFTKFDRLDHYWPQFAHLGEQEIKESELFFVGQDFTDQDGAVLDPVFGYTPRYAEYKFNLDQIHGDFRGSLSFWHLARRFQDRPKLNGSFISANPSNRIFAVETDSFSDHFWFNIQHNIKAIRSMPRFGTPV</sequence>
<evidence type="ECO:0000256" key="5">
    <source>
        <dbReference type="ARBA" id="ARBA00022844"/>
    </source>
</evidence>
<accession>A0A976N085</accession>
<comment type="similarity">
    <text evidence="2">Belongs to the microviridae F protein family.</text>
</comment>
<keyword evidence="5" id="KW-0946">Virion</keyword>